<reference evidence="2" key="1">
    <citation type="journal article" date="2019" name="Int. J. Syst. Evol. Microbiol.">
        <title>The Global Catalogue of Microorganisms (GCM) 10K type strain sequencing project: providing services to taxonomists for standard genome sequencing and annotation.</title>
        <authorList>
            <consortium name="The Broad Institute Genomics Platform"/>
            <consortium name="The Broad Institute Genome Sequencing Center for Infectious Disease"/>
            <person name="Wu L."/>
            <person name="Ma J."/>
        </authorList>
    </citation>
    <scope>NUCLEOTIDE SEQUENCE [LARGE SCALE GENOMIC DNA]</scope>
    <source>
        <strain evidence="2">CGMCC 1.15731</strain>
    </source>
</reference>
<dbReference type="EMBL" id="JBHSEL010000053">
    <property type="protein sequence ID" value="MFC4625316.1"/>
    <property type="molecule type" value="Genomic_DNA"/>
</dbReference>
<organism evidence="1 2">
    <name type="scientific">Daeguia caeni</name>
    <dbReference type="NCBI Taxonomy" id="439612"/>
    <lineage>
        <taxon>Bacteria</taxon>
        <taxon>Pseudomonadati</taxon>
        <taxon>Pseudomonadota</taxon>
        <taxon>Alphaproteobacteria</taxon>
        <taxon>Hyphomicrobiales</taxon>
        <taxon>Brucellaceae</taxon>
        <taxon>Daeguia</taxon>
    </lineage>
</organism>
<sequence>MGLQKQPAAIASRINKTTRHDGSHFCPGGCTDPFCLSGWKYRLFSLHRHKLRKIIHLVKFPLALAKRIL</sequence>
<keyword evidence="2" id="KW-1185">Reference proteome</keyword>
<dbReference type="RefSeq" id="WP_374829340.1">
    <property type="nucleotide sequence ID" value="NZ_JBHEEZ010000001.1"/>
</dbReference>
<name>A0ABV9H4I7_9HYPH</name>
<gene>
    <name evidence="1" type="ORF">ACFO1V_08785</name>
</gene>
<proteinExistence type="predicted"/>
<protein>
    <submittedName>
        <fullName evidence="1">Uncharacterized protein</fullName>
    </submittedName>
</protein>
<evidence type="ECO:0000313" key="2">
    <source>
        <dbReference type="Proteomes" id="UP001596042"/>
    </source>
</evidence>
<accession>A0ABV9H4I7</accession>
<evidence type="ECO:0000313" key="1">
    <source>
        <dbReference type="EMBL" id="MFC4625316.1"/>
    </source>
</evidence>
<comment type="caution">
    <text evidence="1">The sequence shown here is derived from an EMBL/GenBank/DDBJ whole genome shotgun (WGS) entry which is preliminary data.</text>
</comment>
<dbReference type="Proteomes" id="UP001596042">
    <property type="component" value="Unassembled WGS sequence"/>
</dbReference>